<dbReference type="GO" id="GO:0016301">
    <property type="term" value="F:kinase activity"/>
    <property type="evidence" value="ECO:0007669"/>
    <property type="project" value="UniProtKB-KW"/>
</dbReference>
<feature type="transmembrane region" description="Helical" evidence="4">
    <location>
        <begin position="738"/>
        <end position="756"/>
    </location>
</feature>
<dbReference type="Proteomes" id="UP000673975">
    <property type="component" value="Unassembled WGS sequence"/>
</dbReference>
<dbReference type="Gene3D" id="2.60.40.10">
    <property type="entry name" value="Immunoglobulins"/>
    <property type="match status" value="1"/>
</dbReference>
<dbReference type="AlphaFoldDB" id="A0A8J7RMQ4"/>
<keyword evidence="4" id="KW-1133">Transmembrane helix</keyword>
<dbReference type="SUPFAM" id="SSF63829">
    <property type="entry name" value="Calcium-dependent phosphotriesterase"/>
    <property type="match status" value="2"/>
</dbReference>
<feature type="signal peptide" evidence="5">
    <location>
        <begin position="1"/>
        <end position="23"/>
    </location>
</feature>
<proteinExistence type="predicted"/>
<dbReference type="InterPro" id="IPR011110">
    <property type="entry name" value="Reg_prop"/>
</dbReference>
<dbReference type="InterPro" id="IPR011123">
    <property type="entry name" value="Y_Y_Y"/>
</dbReference>
<evidence type="ECO:0000256" key="3">
    <source>
        <dbReference type="ARBA" id="ARBA00023012"/>
    </source>
</evidence>
<dbReference type="InterPro" id="IPR003594">
    <property type="entry name" value="HATPase_dom"/>
</dbReference>
<organism evidence="7 8">
    <name type="scientific">Natronogracilivirga saccharolytica</name>
    <dbReference type="NCBI Taxonomy" id="2812953"/>
    <lineage>
        <taxon>Bacteria</taxon>
        <taxon>Pseudomonadati</taxon>
        <taxon>Balneolota</taxon>
        <taxon>Balneolia</taxon>
        <taxon>Balneolales</taxon>
        <taxon>Cyclonatronaceae</taxon>
        <taxon>Natronogracilivirga</taxon>
    </lineage>
</organism>
<keyword evidence="2" id="KW-0418">Kinase</keyword>
<dbReference type="Gene3D" id="2.130.10.10">
    <property type="entry name" value="YVTN repeat-like/Quinoprotein amine dehydrogenase"/>
    <property type="match status" value="2"/>
</dbReference>
<feature type="chain" id="PRO_5035250137" description="Histidine kinase domain-containing protein" evidence="5">
    <location>
        <begin position="24"/>
        <end position="963"/>
    </location>
</feature>
<keyword evidence="8" id="KW-1185">Reference proteome</keyword>
<keyword evidence="5" id="KW-0732">Signal</keyword>
<evidence type="ECO:0000259" key="6">
    <source>
        <dbReference type="PROSITE" id="PS50109"/>
    </source>
</evidence>
<dbReference type="InterPro" id="IPR005467">
    <property type="entry name" value="His_kinase_dom"/>
</dbReference>
<keyword evidence="4" id="KW-0472">Membrane</keyword>
<dbReference type="InterPro" id="IPR015943">
    <property type="entry name" value="WD40/YVTN_repeat-like_dom_sf"/>
</dbReference>
<name>A0A8J7RMQ4_9BACT</name>
<dbReference type="Pfam" id="PF07494">
    <property type="entry name" value="Reg_prop"/>
    <property type="match status" value="1"/>
</dbReference>
<evidence type="ECO:0000256" key="2">
    <source>
        <dbReference type="ARBA" id="ARBA00022777"/>
    </source>
</evidence>
<dbReference type="InterPro" id="IPR036890">
    <property type="entry name" value="HATPase_C_sf"/>
</dbReference>
<dbReference type="Pfam" id="PF02518">
    <property type="entry name" value="HATPase_c"/>
    <property type="match status" value="1"/>
</dbReference>
<keyword evidence="4" id="KW-0812">Transmembrane</keyword>
<dbReference type="CDD" id="cd16917">
    <property type="entry name" value="HATPase_UhpB-NarQ-NarX-like"/>
    <property type="match status" value="1"/>
</dbReference>
<feature type="domain" description="Histidine kinase" evidence="6">
    <location>
        <begin position="776"/>
        <end position="963"/>
    </location>
</feature>
<gene>
    <name evidence="7" type="ORF">NATSA_07855</name>
</gene>
<evidence type="ECO:0000256" key="1">
    <source>
        <dbReference type="ARBA" id="ARBA00022679"/>
    </source>
</evidence>
<dbReference type="GO" id="GO:0000160">
    <property type="term" value="P:phosphorelay signal transduction system"/>
    <property type="evidence" value="ECO:0007669"/>
    <property type="project" value="UniProtKB-KW"/>
</dbReference>
<dbReference type="Pfam" id="PF07495">
    <property type="entry name" value="Y_Y_Y"/>
    <property type="match status" value="1"/>
</dbReference>
<comment type="caution">
    <text evidence="7">The sequence shown here is derived from an EMBL/GenBank/DDBJ whole genome shotgun (WGS) entry which is preliminary data.</text>
</comment>
<dbReference type="Gene3D" id="3.30.565.10">
    <property type="entry name" value="Histidine kinase-like ATPase, C-terminal domain"/>
    <property type="match status" value="1"/>
</dbReference>
<sequence>MKHVKIIGLFIAAVWLSGTDACAGQTVSGHGYPFITNISAEEYDGHVQNWGFTTDDEGMLFVANTGEVLRYDGVRWHSISVPGRRTFSITSDSDGTVFVGGAGDFGYISRSSRTHSRSYEYVSLLPGVADTLNIENIWGVVAAEPGVFFHSNRYVFFYDGDQVHYHETDTRFSLLFEKDGNIYTREAEKGIKKVRANTLIPWEDGRFFSDRSLMGYMQTEEKEFFCSFRNCYEYDDGDFREFDHGASEYLEQNGIDNTRVLSDGTLMIATRNGGIVQLTADGEVIRILNSDNGLPSNSVYGSYEDDSGSLWLATVNGISRVDVSLPFRRYDHRNGINETITNVSMRNDTLLLASASGAFHMGPDGVAQFHEGKTFCRNFHHHRSGLYMTCTEGVFRYADGRFEQVLSEFRPRAIGEFRGDTLIAGTGEEIQVMLFDGGQNEVLYRFEGTGHRIKSIARCSDDFVWMGTEADGLYRLEFEKENGNITGHKLTYVMDEEDRQSRVSVAEIGGETFFLTTGRGLMSYDADADSLFPASRFGERFTEPGLQVFWATEDNGGNVWFRAGEQYQVARLQDDGTYDVETGLLSRIDDRQSNAIYADAGGHVWFATEKGVIRHDPERKFDEYRSFETKIGDVLVRGDSVVTGGDPDEPLVLDYEDNDLRFTFSALSYHQPERTEYRTKMEGFDDDWLPWSDEVQRDYTNIPEGRYRFLVESRNVYGVTSESVPYYLEVLAPWYRTWWAYLIYIITGSLVIYTGYRIRLHQVTRVHRMRNSIASDLHDEISATLSSISFFARAIENEKLGGDKSRFVSLISQSAGDAKEKITDIVWAINPEHDDWKSFALKCRRYASDCFESHGIEYELDVDGDIPGRMDMQVRKNLWLIFKEMITNAVRHSGARFVRVSMKHSGGRLRLEVADNGSGFDSSEKKSGNGLRNIRARAGQIGGQLELDTRPGDGTCWKLGIRL</sequence>
<evidence type="ECO:0000313" key="7">
    <source>
        <dbReference type="EMBL" id="MBP3192574.1"/>
    </source>
</evidence>
<dbReference type="InterPro" id="IPR013783">
    <property type="entry name" value="Ig-like_fold"/>
</dbReference>
<dbReference type="EMBL" id="JAFIDN010000005">
    <property type="protein sequence ID" value="MBP3192574.1"/>
    <property type="molecule type" value="Genomic_DNA"/>
</dbReference>
<evidence type="ECO:0000256" key="4">
    <source>
        <dbReference type="SAM" id="Phobius"/>
    </source>
</evidence>
<dbReference type="PROSITE" id="PS50109">
    <property type="entry name" value="HIS_KIN"/>
    <property type="match status" value="1"/>
</dbReference>
<dbReference type="RefSeq" id="WP_210511474.1">
    <property type="nucleotide sequence ID" value="NZ_JAFIDN010000005.1"/>
</dbReference>
<reference evidence="7" key="1">
    <citation type="submission" date="2021-02" db="EMBL/GenBank/DDBJ databases">
        <title>Natronogracilivirga saccharolytica gen. nov. sp. nov. a new anaerobic, haloalkiliphilic carbohydrate-fermenting bacterium from soda lake and proposing of Cyclonatronumiaceae fam. nov. in the phylum Balneolaeota.</title>
        <authorList>
            <person name="Zhilina T.N."/>
            <person name="Sorokin D.Y."/>
            <person name="Zavarzina D.G."/>
            <person name="Toshchakov S.V."/>
            <person name="Kublanov I.V."/>
        </authorList>
    </citation>
    <scope>NUCLEOTIDE SEQUENCE</scope>
    <source>
        <strain evidence="7">Z-1702</strain>
    </source>
</reference>
<accession>A0A8J7RMQ4</accession>
<evidence type="ECO:0000313" key="8">
    <source>
        <dbReference type="Proteomes" id="UP000673975"/>
    </source>
</evidence>
<dbReference type="SUPFAM" id="SSF55874">
    <property type="entry name" value="ATPase domain of HSP90 chaperone/DNA topoisomerase II/histidine kinase"/>
    <property type="match status" value="1"/>
</dbReference>
<keyword evidence="1" id="KW-0808">Transferase</keyword>
<evidence type="ECO:0000256" key="5">
    <source>
        <dbReference type="SAM" id="SignalP"/>
    </source>
</evidence>
<dbReference type="PANTHER" id="PTHR24421">
    <property type="entry name" value="NITRATE/NITRITE SENSOR PROTEIN NARX-RELATED"/>
    <property type="match status" value="1"/>
</dbReference>
<dbReference type="InterPro" id="IPR050482">
    <property type="entry name" value="Sensor_HK_TwoCompSys"/>
</dbReference>
<keyword evidence="3" id="KW-0902">Two-component regulatory system</keyword>
<protein>
    <recommendedName>
        <fullName evidence="6">Histidine kinase domain-containing protein</fullName>
    </recommendedName>
</protein>